<comment type="caution">
    <text evidence="1">The sequence shown here is derived from an EMBL/GenBank/DDBJ whole genome shotgun (WGS) entry which is preliminary data.</text>
</comment>
<organism evidence="1 2">
    <name type="scientific">Terriglobus aquaticus</name>
    <dbReference type="NCBI Taxonomy" id="940139"/>
    <lineage>
        <taxon>Bacteria</taxon>
        <taxon>Pseudomonadati</taxon>
        <taxon>Acidobacteriota</taxon>
        <taxon>Terriglobia</taxon>
        <taxon>Terriglobales</taxon>
        <taxon>Acidobacteriaceae</taxon>
        <taxon>Terriglobus</taxon>
    </lineage>
</organism>
<evidence type="ECO:0000313" key="2">
    <source>
        <dbReference type="Proteomes" id="UP001634747"/>
    </source>
</evidence>
<dbReference type="EMBL" id="JBJYXY010000001">
    <property type="protein sequence ID" value="MFN2975134.1"/>
    <property type="molecule type" value="Genomic_DNA"/>
</dbReference>
<accession>A0ABW9KHG0</accession>
<evidence type="ECO:0000313" key="1">
    <source>
        <dbReference type="EMBL" id="MFN2975134.1"/>
    </source>
</evidence>
<protein>
    <submittedName>
        <fullName evidence="1">Uncharacterized protein</fullName>
    </submittedName>
</protein>
<dbReference type="Proteomes" id="UP001634747">
    <property type="component" value="Unassembled WGS sequence"/>
</dbReference>
<proteinExistence type="predicted"/>
<gene>
    <name evidence="1" type="ORF">ACK2TP_05110</name>
</gene>
<keyword evidence="2" id="KW-1185">Reference proteome</keyword>
<reference evidence="1 2" key="1">
    <citation type="submission" date="2024-12" db="EMBL/GenBank/DDBJ databases">
        <authorList>
            <person name="Lee Y."/>
        </authorList>
    </citation>
    <scope>NUCLEOTIDE SEQUENCE [LARGE SCALE GENOMIC DNA]</scope>
    <source>
        <strain evidence="1 2">03SUJ4</strain>
    </source>
</reference>
<name>A0ABW9KHG0_9BACT</name>
<sequence length="49" mass="5602">MKEHPDAMLPISEQMDLNRGDTYVTLVVWDEISHEVGTLNVPLRVPQAR</sequence>
<dbReference type="RefSeq" id="WP_263413332.1">
    <property type="nucleotide sequence ID" value="NZ_BAABBH010000001.1"/>
</dbReference>